<dbReference type="GO" id="GO:1904680">
    <property type="term" value="F:peptide transmembrane transporter activity"/>
    <property type="evidence" value="ECO:0007669"/>
    <property type="project" value="TreeGrafter"/>
</dbReference>
<dbReference type="PROSITE" id="PS51257">
    <property type="entry name" value="PROKAR_LIPOPROTEIN"/>
    <property type="match status" value="1"/>
</dbReference>
<dbReference type="EMBL" id="CP106982">
    <property type="protein sequence ID" value="UYF95474.1"/>
    <property type="molecule type" value="Genomic_DNA"/>
</dbReference>
<accession>A0A0F6VLQ6</accession>
<dbReference type="Proteomes" id="UP001163947">
    <property type="component" value="Chromosome"/>
</dbReference>
<gene>
    <name evidence="8" type="ORF">OCS65_06850</name>
    <name evidence="7" type="ORF">RAJCM14343_2083</name>
</gene>
<dbReference type="Gene3D" id="3.90.76.10">
    <property type="entry name" value="Dipeptide-binding Protein, Domain 1"/>
    <property type="match status" value="1"/>
</dbReference>
<dbReference type="GO" id="GO:0030313">
    <property type="term" value="C:cell envelope"/>
    <property type="evidence" value="ECO:0007669"/>
    <property type="project" value="UniProtKB-SubCell"/>
</dbReference>
<evidence type="ECO:0000313" key="8">
    <source>
        <dbReference type="EMBL" id="UYF95474.1"/>
    </source>
</evidence>
<dbReference type="Gene3D" id="3.40.190.10">
    <property type="entry name" value="Periplasmic binding protein-like II"/>
    <property type="match status" value="1"/>
</dbReference>
<proteinExistence type="inferred from homology"/>
<reference evidence="7" key="2">
    <citation type="submission" date="2019-10" db="EMBL/GenBank/DDBJ databases">
        <title>Draft genome sequence of Rhodococcus aetherivorans JCM 14343.</title>
        <authorList>
            <person name="Inoue D."/>
            <person name="Nakazawa M."/>
            <person name="Yamamoto N."/>
            <person name="Sei K."/>
            <person name="Ike M."/>
        </authorList>
    </citation>
    <scope>NUCLEOTIDE SEQUENCE</scope>
    <source>
        <strain evidence="7">JCM 14343</strain>
    </source>
</reference>
<dbReference type="PANTHER" id="PTHR30290">
    <property type="entry name" value="PERIPLASMIC BINDING COMPONENT OF ABC TRANSPORTER"/>
    <property type="match status" value="1"/>
</dbReference>
<accession>N1MD28</accession>
<evidence type="ECO:0000313" key="7">
    <source>
        <dbReference type="EMBL" id="GES36830.1"/>
    </source>
</evidence>
<keyword evidence="9" id="KW-1185">Reference proteome</keyword>
<feature type="domain" description="Solute-binding protein family 5" evidence="6">
    <location>
        <begin position="79"/>
        <end position="426"/>
    </location>
</feature>
<dbReference type="Gene3D" id="3.10.105.10">
    <property type="entry name" value="Dipeptide-binding Protein, Domain 3"/>
    <property type="match status" value="1"/>
</dbReference>
<dbReference type="EMBL" id="BLAH01000076">
    <property type="protein sequence ID" value="GES36830.1"/>
    <property type="molecule type" value="Genomic_DNA"/>
</dbReference>
<protein>
    <submittedName>
        <fullName evidence="8">ABC transporter substrate-binding protein</fullName>
    </submittedName>
    <submittedName>
        <fullName evidence="7">Oligopeptide ABC transporter, periplasmic oligopeptide-binding protein OppA</fullName>
    </submittedName>
</protein>
<dbReference type="InterPro" id="IPR000914">
    <property type="entry name" value="SBP_5_dom"/>
</dbReference>
<dbReference type="GO" id="GO:0015833">
    <property type="term" value="P:peptide transport"/>
    <property type="evidence" value="ECO:0007669"/>
    <property type="project" value="TreeGrafter"/>
</dbReference>
<evidence type="ECO:0000259" key="6">
    <source>
        <dbReference type="Pfam" id="PF00496"/>
    </source>
</evidence>
<dbReference type="GeneID" id="83620121"/>
<evidence type="ECO:0000256" key="1">
    <source>
        <dbReference type="ARBA" id="ARBA00004196"/>
    </source>
</evidence>
<dbReference type="GO" id="GO:0043190">
    <property type="term" value="C:ATP-binding cassette (ABC) transporter complex"/>
    <property type="evidence" value="ECO:0007669"/>
    <property type="project" value="InterPro"/>
</dbReference>
<dbReference type="KEGG" id="rav:AAT18_21430"/>
<accession>A0A059MKS0</accession>
<dbReference type="SUPFAM" id="SSF53850">
    <property type="entry name" value="Periplasmic binding protein-like II"/>
    <property type="match status" value="1"/>
</dbReference>
<evidence type="ECO:0000313" key="10">
    <source>
        <dbReference type="Proteomes" id="UP001163947"/>
    </source>
</evidence>
<feature type="chain" id="PRO_5044537714" evidence="5">
    <location>
        <begin position="25"/>
        <end position="511"/>
    </location>
</feature>
<comment type="subcellular location">
    <subcellularLocation>
        <location evidence="1">Cell envelope</location>
    </subcellularLocation>
</comment>
<keyword evidence="4 5" id="KW-0732">Signal</keyword>
<evidence type="ECO:0000256" key="5">
    <source>
        <dbReference type="SAM" id="SignalP"/>
    </source>
</evidence>
<dbReference type="Proteomes" id="UP000325466">
    <property type="component" value="Unassembled WGS sequence"/>
</dbReference>
<dbReference type="GO" id="GO:0042597">
    <property type="term" value="C:periplasmic space"/>
    <property type="evidence" value="ECO:0007669"/>
    <property type="project" value="UniProtKB-ARBA"/>
</dbReference>
<evidence type="ECO:0000313" key="9">
    <source>
        <dbReference type="Proteomes" id="UP000325466"/>
    </source>
</evidence>
<evidence type="ECO:0000256" key="4">
    <source>
        <dbReference type="ARBA" id="ARBA00022729"/>
    </source>
</evidence>
<dbReference type="Pfam" id="PF00496">
    <property type="entry name" value="SBP_bac_5"/>
    <property type="match status" value="1"/>
</dbReference>
<evidence type="ECO:0000256" key="2">
    <source>
        <dbReference type="ARBA" id="ARBA00005695"/>
    </source>
</evidence>
<comment type="similarity">
    <text evidence="2">Belongs to the bacterial solute-binding protein 5 family.</text>
</comment>
<reference evidence="8" key="3">
    <citation type="submission" date="2022-09" db="EMBL/GenBank/DDBJ databases">
        <title>The genome sequence of Rhodococcus aetherivorans N1.</title>
        <authorList>
            <person name="Jiang W."/>
        </authorList>
    </citation>
    <scope>NUCLEOTIDE SEQUENCE</scope>
    <source>
        <strain evidence="8">N1</strain>
    </source>
</reference>
<dbReference type="InterPro" id="IPR030678">
    <property type="entry name" value="Peptide/Ni-bd"/>
</dbReference>
<dbReference type="PIRSF" id="PIRSF002741">
    <property type="entry name" value="MppA"/>
    <property type="match status" value="1"/>
</dbReference>
<dbReference type="PANTHER" id="PTHR30290:SF10">
    <property type="entry name" value="PERIPLASMIC OLIGOPEPTIDE-BINDING PROTEIN-RELATED"/>
    <property type="match status" value="1"/>
</dbReference>
<keyword evidence="3" id="KW-0813">Transport</keyword>
<sequence length="511" mass="54783">MARRTRLALGAALAVALLAGCGSAGTATSDAVDPQATLRYATTYGASSFDPHKTRVAQDNIMLTQVYDRLVHRDRDANPIPGLAESWEFSDDGRTLTFHLREGLQFQDGTPLDAQAVKANLERAQEPDSITTTMLAPVEAIETPDPTTVVLRLTGPGTQLVLTLSDLPGMMVSPNAFGTPEKDAALVLRPVGAGRYIVADAQPGASYDFVAWDGYWDPESVTAGRFEWEVVTDPQTRINAMASGELDIAMATPLSIDPAAAQGLDSQVQTSLNHYVLHFNRTRSEFGNVDVRRALSTAIDRQALVDSALEGHGEAASQNFPQGYFAYNPELADRYAYEERAARETLAAAGLPDGFTFTAGVMNLPENERIAQIVQQQLDAIGVTMQIRLLSPAEMSPVFNRGELDAVLTTFSGRADPSLLLATYFAPDSPQNPSHDVTPGFAEALAAANAEPDQQTRGRLIGDVSATVVDQALMIPLAFADLGATLTDRVVGYQPYRALDEWGGIGLTAAE</sequence>
<feature type="signal peptide" evidence="5">
    <location>
        <begin position="1"/>
        <end position="24"/>
    </location>
</feature>
<organism evidence="8 10">
    <name type="scientific">Rhodococcus aetherivorans</name>
    <dbReference type="NCBI Taxonomy" id="191292"/>
    <lineage>
        <taxon>Bacteria</taxon>
        <taxon>Bacillati</taxon>
        <taxon>Actinomycetota</taxon>
        <taxon>Actinomycetes</taxon>
        <taxon>Mycobacteriales</taxon>
        <taxon>Nocardiaceae</taxon>
        <taxon>Rhodococcus</taxon>
    </lineage>
</organism>
<dbReference type="InterPro" id="IPR039424">
    <property type="entry name" value="SBP_5"/>
</dbReference>
<dbReference type="RefSeq" id="WP_006945902.1">
    <property type="nucleotide sequence ID" value="NZ_BAAAYP010000020.1"/>
</dbReference>
<dbReference type="AlphaFoldDB" id="A0A059MKS0"/>
<name>A0A059MKS0_9NOCA</name>
<evidence type="ECO:0000256" key="3">
    <source>
        <dbReference type="ARBA" id="ARBA00022448"/>
    </source>
</evidence>
<reference evidence="7 9" key="1">
    <citation type="journal article" date="2018" name="Biodegradation">
        <title>1,4-Dioxane degradation characteristics of Rhodococcus aetherivorans JCM 14343.</title>
        <authorList>
            <person name="Inoue D."/>
            <person name="Tsunoda T."/>
            <person name="Yamamoto N."/>
            <person name="Ike M."/>
            <person name="Sei K."/>
        </authorList>
    </citation>
    <scope>NUCLEOTIDE SEQUENCE [LARGE SCALE GENOMIC DNA]</scope>
    <source>
        <strain evidence="7 9">JCM 14343</strain>
    </source>
</reference>